<comment type="caution">
    <text evidence="1">The sequence shown here is derived from an EMBL/GenBank/DDBJ whole genome shotgun (WGS) entry which is preliminary data.</text>
</comment>
<dbReference type="PIRSF" id="PIRSF020565">
    <property type="entry name" value="3Ho_Ac_ACP_DH_prd"/>
    <property type="match status" value="1"/>
</dbReference>
<dbReference type="OrthoDB" id="9800188at2"/>
<dbReference type="Proteomes" id="UP000070299">
    <property type="component" value="Unassembled WGS sequence"/>
</dbReference>
<dbReference type="Pfam" id="PF22817">
    <property type="entry name" value="ApeP-like"/>
    <property type="match status" value="1"/>
</dbReference>
<reference evidence="2" key="1">
    <citation type="submission" date="2016-02" db="EMBL/GenBank/DDBJ databases">
        <authorList>
            <person name="Schultz-Johansen M."/>
            <person name="Glaring M.A."/>
            <person name="Bech P.K."/>
            <person name="Stougaard P."/>
        </authorList>
    </citation>
    <scope>NUCLEOTIDE SEQUENCE [LARGE SCALE GENOMIC DNA]</scope>
    <source>
        <strain evidence="2">S66</strain>
    </source>
</reference>
<dbReference type="RefSeq" id="WP_068376565.1">
    <property type="nucleotide sequence ID" value="NZ_LSNE01000005.1"/>
</dbReference>
<proteinExistence type="predicted"/>
<evidence type="ECO:0000313" key="2">
    <source>
        <dbReference type="Proteomes" id="UP000070299"/>
    </source>
</evidence>
<dbReference type="InterPro" id="IPR016776">
    <property type="entry name" value="ApeP-like_dehydratase"/>
</dbReference>
<sequence>MNTYPIEHVLPHAHPMILLDSLLEFSATTAVCAVRIAPHSNFYNLERNSVPSYVGLEYMAQTIAAYANVLKLEEGGVVSLGFLVSARNYSARVSEFSQDAELIVSVELLLKESNGLSVFDCRIMQQDELLVDAKINVFEPDDPEQYLLEQAAK</sequence>
<dbReference type="AlphaFoldDB" id="A0A136A2F2"/>
<evidence type="ECO:0000313" key="1">
    <source>
        <dbReference type="EMBL" id="KXI29320.1"/>
    </source>
</evidence>
<dbReference type="Gene3D" id="3.10.129.10">
    <property type="entry name" value="Hotdog Thioesterase"/>
    <property type="match status" value="1"/>
</dbReference>
<dbReference type="STRING" id="1799789.AX660_14355"/>
<gene>
    <name evidence="1" type="ORF">AX660_14355</name>
</gene>
<dbReference type="InterPro" id="IPR029069">
    <property type="entry name" value="HotDog_dom_sf"/>
</dbReference>
<accession>A0A136A2F2</accession>
<name>A0A136A2F2_9ALTE</name>
<keyword evidence="2" id="KW-1185">Reference proteome</keyword>
<organism evidence="1 2">
    <name type="scientific">Paraglaciecola hydrolytica</name>
    <dbReference type="NCBI Taxonomy" id="1799789"/>
    <lineage>
        <taxon>Bacteria</taxon>
        <taxon>Pseudomonadati</taxon>
        <taxon>Pseudomonadota</taxon>
        <taxon>Gammaproteobacteria</taxon>
        <taxon>Alteromonadales</taxon>
        <taxon>Alteromonadaceae</taxon>
        <taxon>Paraglaciecola</taxon>
    </lineage>
</organism>
<dbReference type="SUPFAM" id="SSF54637">
    <property type="entry name" value="Thioesterase/thiol ester dehydrase-isomerase"/>
    <property type="match status" value="1"/>
</dbReference>
<dbReference type="EMBL" id="LSNE01000005">
    <property type="protein sequence ID" value="KXI29320.1"/>
    <property type="molecule type" value="Genomic_DNA"/>
</dbReference>
<protein>
    <submittedName>
        <fullName evidence="1">3-hydroxylacyl-ACP dehydratase</fullName>
    </submittedName>
</protein>